<gene>
    <name evidence="2" type="ORF">ACFQMJ_32515</name>
</gene>
<reference evidence="3" key="1">
    <citation type="journal article" date="2019" name="Int. J. Syst. Evol. Microbiol.">
        <title>The Global Catalogue of Microorganisms (GCM) 10K type strain sequencing project: providing services to taxonomists for standard genome sequencing and annotation.</title>
        <authorList>
            <consortium name="The Broad Institute Genomics Platform"/>
            <consortium name="The Broad Institute Genome Sequencing Center for Infectious Disease"/>
            <person name="Wu L."/>
            <person name="Ma J."/>
        </authorList>
    </citation>
    <scope>NUCLEOTIDE SEQUENCE [LARGE SCALE GENOMIC DNA]</scope>
    <source>
        <strain evidence="3">KCTC 12907</strain>
    </source>
</reference>
<sequence>MEDICRSVQEIVYRMASEKNIEITDTSNLYNAGVMDSLNIIILLSRLQSDLSVDIQEEALAPENFESIKAVCTFVLAAISK</sequence>
<proteinExistence type="predicted"/>
<evidence type="ECO:0000259" key="1">
    <source>
        <dbReference type="PROSITE" id="PS50075"/>
    </source>
</evidence>
<keyword evidence="3" id="KW-1185">Reference proteome</keyword>
<dbReference type="InterPro" id="IPR009081">
    <property type="entry name" value="PP-bd_ACP"/>
</dbReference>
<dbReference type="Gene3D" id="1.10.1200.10">
    <property type="entry name" value="ACP-like"/>
    <property type="match status" value="1"/>
</dbReference>
<dbReference type="InterPro" id="IPR036736">
    <property type="entry name" value="ACP-like_sf"/>
</dbReference>
<comment type="caution">
    <text evidence="2">The sequence shown here is derived from an EMBL/GenBank/DDBJ whole genome shotgun (WGS) entry which is preliminary data.</text>
</comment>
<dbReference type="SUPFAM" id="SSF47336">
    <property type="entry name" value="ACP-like"/>
    <property type="match status" value="1"/>
</dbReference>
<dbReference type="PROSITE" id="PS50075">
    <property type="entry name" value="CARRIER"/>
    <property type="match status" value="1"/>
</dbReference>
<protein>
    <submittedName>
        <fullName evidence="2">Phosphopantetheine-binding protein</fullName>
    </submittedName>
</protein>
<dbReference type="Proteomes" id="UP001596378">
    <property type="component" value="Unassembled WGS sequence"/>
</dbReference>
<evidence type="ECO:0000313" key="3">
    <source>
        <dbReference type="Proteomes" id="UP001596378"/>
    </source>
</evidence>
<evidence type="ECO:0000313" key="2">
    <source>
        <dbReference type="EMBL" id="MFC7153272.1"/>
    </source>
</evidence>
<feature type="domain" description="Carrier" evidence="1">
    <location>
        <begin position="1"/>
        <end position="79"/>
    </location>
</feature>
<dbReference type="EMBL" id="JBHTAI010000032">
    <property type="protein sequence ID" value="MFC7153272.1"/>
    <property type="molecule type" value="Genomic_DNA"/>
</dbReference>
<name>A0ABW2FLX8_9BACL</name>
<accession>A0ABW2FLX8</accession>
<organism evidence="2 3">
    <name type="scientific">Cohnella cellulosilytica</name>
    <dbReference type="NCBI Taxonomy" id="986710"/>
    <lineage>
        <taxon>Bacteria</taxon>
        <taxon>Bacillati</taxon>
        <taxon>Bacillota</taxon>
        <taxon>Bacilli</taxon>
        <taxon>Bacillales</taxon>
        <taxon>Paenibacillaceae</taxon>
        <taxon>Cohnella</taxon>
    </lineage>
</organism>
<dbReference type="RefSeq" id="WP_378048979.1">
    <property type="nucleotide sequence ID" value="NZ_JBHMDN010000019.1"/>
</dbReference>
<dbReference type="Pfam" id="PF00550">
    <property type="entry name" value="PP-binding"/>
    <property type="match status" value="1"/>
</dbReference>